<sequence>MSKKINVLIVDDSAVVRQVLTAMLEEDPAIHVMGAAADPIFAMERMRREWPDVIVLDVEMPRMDGISFLRKIMAERPTPVVICSTLTEAGAETTMQALSAGAVSIVTKPKIGLKRFLQDSTSDIAGAVKAAAQANVRRLAPQAQKVAPKLTADAVLPPGHGGALAQTTERIVAIGTSTGGTQALEAVLTALPRVCPGIVIVQHMPEKFTAAFAERLNGLSRIEVREAQNNDRVMPGRALIAPGGKHMLLKRSGAQYFVEVVDGPLVNRHRPSVDVLFRSVAKVAGKNAVGIIMTGMGDDGAAGLLEMRNARAYTVAQDEATCVVFGMPKEAIKRGAAEKILPLQAIPGVIVNG</sequence>
<dbReference type="CDD" id="cd17541">
    <property type="entry name" value="REC_CheB-like"/>
    <property type="match status" value="1"/>
</dbReference>
<dbReference type="CDD" id="cd16432">
    <property type="entry name" value="CheB_Rec"/>
    <property type="match status" value="1"/>
</dbReference>
<dbReference type="AlphaFoldDB" id="A0A6F8VIQ9"/>
<feature type="active site" evidence="6 7">
    <location>
        <position position="203"/>
    </location>
</feature>
<name>A0A6F8VIQ9_9PROT</name>
<keyword evidence="1 6" id="KW-0963">Cytoplasm</keyword>
<evidence type="ECO:0000256" key="3">
    <source>
        <dbReference type="ARBA" id="ARBA00022553"/>
    </source>
</evidence>
<dbReference type="EMBL" id="AP022853">
    <property type="protein sequence ID" value="BCB28655.1"/>
    <property type="molecule type" value="Genomic_DNA"/>
</dbReference>
<evidence type="ECO:0000256" key="7">
    <source>
        <dbReference type="PROSITE-ProRule" id="PRU00050"/>
    </source>
</evidence>
<dbReference type="InterPro" id="IPR000673">
    <property type="entry name" value="Sig_transdc_resp-reg_Me-estase"/>
</dbReference>
<organism evidence="11 12">
    <name type="scientific">Sulfurimicrobium lacus</name>
    <dbReference type="NCBI Taxonomy" id="2715678"/>
    <lineage>
        <taxon>Bacteria</taxon>
        <taxon>Pseudomonadati</taxon>
        <taxon>Pseudomonadota</taxon>
        <taxon>Betaproteobacteria</taxon>
        <taxon>Nitrosomonadales</taxon>
        <taxon>Sulfuricellaceae</taxon>
        <taxon>Sulfurimicrobium</taxon>
    </lineage>
</organism>
<dbReference type="RefSeq" id="WP_198420398.1">
    <property type="nucleotide sequence ID" value="NZ_AP022853.1"/>
</dbReference>
<dbReference type="NCBIfam" id="NF001965">
    <property type="entry name" value="PRK00742.1"/>
    <property type="match status" value="1"/>
</dbReference>
<dbReference type="Gene3D" id="3.40.50.2300">
    <property type="match status" value="1"/>
</dbReference>
<comment type="similarity">
    <text evidence="6">Belongs to the CheB family.</text>
</comment>
<dbReference type="PIRSF" id="PIRSF000876">
    <property type="entry name" value="RR_chemtxs_CheB"/>
    <property type="match status" value="1"/>
</dbReference>
<dbReference type="InterPro" id="IPR001789">
    <property type="entry name" value="Sig_transdc_resp-reg_receiver"/>
</dbReference>
<dbReference type="InterPro" id="IPR011006">
    <property type="entry name" value="CheY-like_superfamily"/>
</dbReference>
<dbReference type="EC" id="3.5.1.44" evidence="6"/>
<comment type="function">
    <text evidence="6">Involved in chemotaxis. Part of a chemotaxis signal transduction system that modulates chemotaxis in response to various stimuli. Catalyzes the demethylation of specific methylglutamate residues introduced into the chemoreceptors (methyl-accepting chemotaxis proteins or MCP) by CheR. Also mediates the irreversible deamidation of specific glutamine residues to glutamic acid.</text>
</comment>
<dbReference type="GO" id="GO:0008984">
    <property type="term" value="F:protein-glutamate methylesterase activity"/>
    <property type="evidence" value="ECO:0007669"/>
    <property type="project" value="UniProtKB-UniRule"/>
</dbReference>
<reference evidence="12" key="1">
    <citation type="submission" date="2020-03" db="EMBL/GenBank/DDBJ databases">
        <title>Complete genome sequence of sulfur-oxidizing bacterium skT11.</title>
        <authorList>
            <person name="Kanda M."/>
            <person name="Kojima H."/>
            <person name="Fukui M."/>
        </authorList>
    </citation>
    <scope>NUCLEOTIDE SEQUENCE [LARGE SCALE GENOMIC DNA]</scope>
    <source>
        <strain evidence="12">skT11</strain>
    </source>
</reference>
<dbReference type="GO" id="GO:0006935">
    <property type="term" value="P:chemotaxis"/>
    <property type="evidence" value="ECO:0007669"/>
    <property type="project" value="UniProtKB-UniRule"/>
</dbReference>
<dbReference type="EC" id="3.1.1.61" evidence="6"/>
<dbReference type="SUPFAM" id="SSF52738">
    <property type="entry name" value="Methylesterase CheB, C-terminal domain"/>
    <property type="match status" value="1"/>
</dbReference>
<comment type="catalytic activity">
    <reaction evidence="5 6">
        <text>[protein]-L-glutamate 5-O-methyl ester + H2O = L-glutamyl-[protein] + methanol + H(+)</text>
        <dbReference type="Rhea" id="RHEA:23236"/>
        <dbReference type="Rhea" id="RHEA-COMP:10208"/>
        <dbReference type="Rhea" id="RHEA-COMP:10311"/>
        <dbReference type="ChEBI" id="CHEBI:15377"/>
        <dbReference type="ChEBI" id="CHEBI:15378"/>
        <dbReference type="ChEBI" id="CHEBI:17790"/>
        <dbReference type="ChEBI" id="CHEBI:29973"/>
        <dbReference type="ChEBI" id="CHEBI:82795"/>
        <dbReference type="EC" id="3.1.1.61"/>
    </reaction>
</comment>
<dbReference type="InterPro" id="IPR008248">
    <property type="entry name" value="CheB-like"/>
</dbReference>
<dbReference type="PROSITE" id="PS50110">
    <property type="entry name" value="RESPONSE_REGULATORY"/>
    <property type="match status" value="1"/>
</dbReference>
<feature type="domain" description="Response regulatory" evidence="9">
    <location>
        <begin position="6"/>
        <end position="123"/>
    </location>
</feature>
<dbReference type="NCBIfam" id="NF009206">
    <property type="entry name" value="PRK12555.1"/>
    <property type="match status" value="1"/>
</dbReference>
<proteinExistence type="inferred from homology"/>
<feature type="active site" evidence="6 7">
    <location>
        <position position="177"/>
    </location>
</feature>
<comment type="PTM">
    <text evidence="6">Phosphorylated by CheA. Phosphorylation of the N-terminal regulatory domain activates the methylesterase activity.</text>
</comment>
<dbReference type="PANTHER" id="PTHR42872:SF6">
    <property type="entry name" value="PROTEIN-GLUTAMATE METHYLESTERASE_PROTEIN-GLUTAMINE GLUTAMINASE"/>
    <property type="match status" value="1"/>
</dbReference>
<dbReference type="GO" id="GO:0000156">
    <property type="term" value="F:phosphorelay response regulator activity"/>
    <property type="evidence" value="ECO:0007669"/>
    <property type="project" value="InterPro"/>
</dbReference>
<feature type="domain" description="CheB-type methylesterase" evidence="10">
    <location>
        <begin position="165"/>
        <end position="353"/>
    </location>
</feature>
<dbReference type="SUPFAM" id="SSF52172">
    <property type="entry name" value="CheY-like"/>
    <property type="match status" value="1"/>
</dbReference>
<dbReference type="PANTHER" id="PTHR42872">
    <property type="entry name" value="PROTEIN-GLUTAMATE METHYLESTERASE/PROTEIN-GLUTAMINE GLUTAMINASE"/>
    <property type="match status" value="1"/>
</dbReference>
<dbReference type="PROSITE" id="PS50122">
    <property type="entry name" value="CHEB"/>
    <property type="match status" value="1"/>
</dbReference>
<dbReference type="SMART" id="SM00448">
    <property type="entry name" value="REC"/>
    <property type="match status" value="1"/>
</dbReference>
<evidence type="ECO:0000259" key="9">
    <source>
        <dbReference type="PROSITE" id="PS50110"/>
    </source>
</evidence>
<keyword evidence="3 6" id="KW-0597">Phosphoprotein</keyword>
<feature type="active site" evidence="6 7">
    <location>
        <position position="299"/>
    </location>
</feature>
<dbReference type="Pfam" id="PF00072">
    <property type="entry name" value="Response_reg"/>
    <property type="match status" value="1"/>
</dbReference>
<protein>
    <recommendedName>
        <fullName evidence="6">Protein-glutamate methylesterase/protein-glutamine glutaminase</fullName>
        <ecNumber evidence="6">3.1.1.61</ecNumber>
        <ecNumber evidence="6">3.5.1.44</ecNumber>
    </recommendedName>
</protein>
<evidence type="ECO:0000256" key="5">
    <source>
        <dbReference type="ARBA" id="ARBA00048267"/>
    </source>
</evidence>
<comment type="domain">
    <text evidence="6">Contains a C-terminal catalytic domain, and an N-terminal region which modulates catalytic activity.</text>
</comment>
<dbReference type="GO" id="GO:0050568">
    <property type="term" value="F:protein-glutamine glutaminase activity"/>
    <property type="evidence" value="ECO:0007669"/>
    <property type="project" value="UniProtKB-UniRule"/>
</dbReference>
<evidence type="ECO:0000256" key="8">
    <source>
        <dbReference type="PROSITE-ProRule" id="PRU00169"/>
    </source>
</evidence>
<dbReference type="GO" id="GO:0005737">
    <property type="term" value="C:cytoplasm"/>
    <property type="evidence" value="ECO:0007669"/>
    <property type="project" value="UniProtKB-SubCell"/>
</dbReference>
<evidence type="ECO:0000313" key="11">
    <source>
        <dbReference type="EMBL" id="BCB28655.1"/>
    </source>
</evidence>
<comment type="catalytic activity">
    <reaction evidence="6">
        <text>L-glutaminyl-[protein] + H2O = L-glutamyl-[protein] + NH4(+)</text>
        <dbReference type="Rhea" id="RHEA:16441"/>
        <dbReference type="Rhea" id="RHEA-COMP:10207"/>
        <dbReference type="Rhea" id="RHEA-COMP:10208"/>
        <dbReference type="ChEBI" id="CHEBI:15377"/>
        <dbReference type="ChEBI" id="CHEBI:28938"/>
        <dbReference type="ChEBI" id="CHEBI:29973"/>
        <dbReference type="ChEBI" id="CHEBI:30011"/>
        <dbReference type="EC" id="3.5.1.44"/>
    </reaction>
</comment>
<evidence type="ECO:0000256" key="6">
    <source>
        <dbReference type="HAMAP-Rule" id="MF_00099"/>
    </source>
</evidence>
<keyword evidence="2 6" id="KW-0145">Chemotaxis</keyword>
<gene>
    <name evidence="11" type="primary">cheB1_2</name>
    <name evidence="6" type="synonym">cheB</name>
    <name evidence="11" type="ORF">SKTS_35410</name>
</gene>
<evidence type="ECO:0000259" key="10">
    <source>
        <dbReference type="PROSITE" id="PS50122"/>
    </source>
</evidence>
<evidence type="ECO:0000256" key="1">
    <source>
        <dbReference type="ARBA" id="ARBA00022490"/>
    </source>
</evidence>
<feature type="modified residue" description="4-aspartylphosphate" evidence="6 8">
    <location>
        <position position="57"/>
    </location>
</feature>
<evidence type="ECO:0000313" key="12">
    <source>
        <dbReference type="Proteomes" id="UP000502260"/>
    </source>
</evidence>
<keyword evidence="12" id="KW-1185">Reference proteome</keyword>
<comment type="subcellular location">
    <subcellularLocation>
        <location evidence="6">Cytoplasm</location>
    </subcellularLocation>
</comment>
<evidence type="ECO:0000256" key="2">
    <source>
        <dbReference type="ARBA" id="ARBA00022500"/>
    </source>
</evidence>
<keyword evidence="4 6" id="KW-0378">Hydrolase</keyword>
<dbReference type="InterPro" id="IPR035909">
    <property type="entry name" value="CheB_C"/>
</dbReference>
<dbReference type="Proteomes" id="UP000502260">
    <property type="component" value="Chromosome"/>
</dbReference>
<dbReference type="KEGG" id="slac:SKTS_35410"/>
<evidence type="ECO:0000256" key="4">
    <source>
        <dbReference type="ARBA" id="ARBA00022801"/>
    </source>
</evidence>
<accession>A0A6F8VIQ9</accession>
<dbReference type="HAMAP" id="MF_00099">
    <property type="entry name" value="CheB_chemtxs"/>
    <property type="match status" value="1"/>
</dbReference>
<dbReference type="Gene3D" id="3.40.50.180">
    <property type="entry name" value="Methylesterase CheB, C-terminal domain"/>
    <property type="match status" value="1"/>
</dbReference>
<dbReference type="Pfam" id="PF01339">
    <property type="entry name" value="CheB_methylest"/>
    <property type="match status" value="1"/>
</dbReference>